<dbReference type="Proteomes" id="UP000326877">
    <property type="component" value="Unassembled WGS sequence"/>
</dbReference>
<reference evidence="2" key="1">
    <citation type="submission" date="2019-04" db="EMBL/GenBank/DDBJ databases">
        <title>Friends and foes A comparative genomics studyof 23 Aspergillus species from section Flavi.</title>
        <authorList>
            <consortium name="DOE Joint Genome Institute"/>
            <person name="Kjaerbolling I."/>
            <person name="Vesth T."/>
            <person name="Frisvad J.C."/>
            <person name="Nybo J.L."/>
            <person name="Theobald S."/>
            <person name="Kildgaard S."/>
            <person name="Isbrandt T."/>
            <person name="Kuo A."/>
            <person name="Sato A."/>
            <person name="Lyhne E.K."/>
            <person name="Kogle M.E."/>
            <person name="Wiebenga A."/>
            <person name="Kun R.S."/>
            <person name="Lubbers R.J."/>
            <person name="Makela M.R."/>
            <person name="Barry K."/>
            <person name="Chovatia M."/>
            <person name="Clum A."/>
            <person name="Daum C."/>
            <person name="Haridas S."/>
            <person name="He G."/>
            <person name="LaButti K."/>
            <person name="Lipzen A."/>
            <person name="Mondo S."/>
            <person name="Riley R."/>
            <person name="Salamov A."/>
            <person name="Simmons B.A."/>
            <person name="Magnuson J.K."/>
            <person name="Henrissat B."/>
            <person name="Mortensen U.H."/>
            <person name="Larsen T.O."/>
            <person name="Devries R.P."/>
            <person name="Grigoriev I.V."/>
            <person name="Machida M."/>
            <person name="Baker S.E."/>
            <person name="Andersen M.R."/>
        </authorList>
    </citation>
    <scope>NUCLEOTIDE SEQUENCE [LARGE SCALE GENOMIC DNA]</scope>
    <source>
        <strain evidence="2">IBT 14317</strain>
    </source>
</reference>
<gene>
    <name evidence="2" type="ORF">BDV23DRAFT_166216</name>
</gene>
<protein>
    <submittedName>
        <fullName evidence="2">Uncharacterized protein</fullName>
    </submittedName>
</protein>
<evidence type="ECO:0000313" key="2">
    <source>
        <dbReference type="EMBL" id="KAE8384747.1"/>
    </source>
</evidence>
<organism evidence="2">
    <name type="scientific">Petromyces alliaceus</name>
    <name type="common">Aspergillus alliaceus</name>
    <dbReference type="NCBI Taxonomy" id="209559"/>
    <lineage>
        <taxon>Eukaryota</taxon>
        <taxon>Fungi</taxon>
        <taxon>Dikarya</taxon>
        <taxon>Ascomycota</taxon>
        <taxon>Pezizomycotina</taxon>
        <taxon>Eurotiomycetes</taxon>
        <taxon>Eurotiomycetidae</taxon>
        <taxon>Eurotiales</taxon>
        <taxon>Aspergillaceae</taxon>
        <taxon>Aspergillus</taxon>
        <taxon>Aspergillus subgen. Circumdati</taxon>
    </lineage>
</organism>
<accession>A0A5N7BTB2</accession>
<dbReference type="AlphaFoldDB" id="A0A5N7BTB2"/>
<feature type="chain" id="PRO_5024987233" evidence="1">
    <location>
        <begin position="22"/>
        <end position="88"/>
    </location>
</feature>
<proteinExistence type="predicted"/>
<sequence length="88" mass="10066">MHLTALVFSIVSAALWGNVIAHQASCYEIRNYGYKENNCDHCRPEFEFVQSGVACDIKAQCCIGVCCPHYTRIHNQTSRLRRVNYQRG</sequence>
<feature type="signal peptide" evidence="1">
    <location>
        <begin position="1"/>
        <end position="21"/>
    </location>
</feature>
<evidence type="ECO:0000256" key="1">
    <source>
        <dbReference type="SAM" id="SignalP"/>
    </source>
</evidence>
<keyword evidence="1" id="KW-0732">Signal</keyword>
<dbReference type="EMBL" id="ML735357">
    <property type="protein sequence ID" value="KAE8384747.1"/>
    <property type="molecule type" value="Genomic_DNA"/>
</dbReference>
<name>A0A5N7BTB2_PETAA</name>